<dbReference type="AlphaFoldDB" id="W2UPB8"/>
<proteinExistence type="predicted"/>
<gene>
    <name evidence="2" type="ORF">P278_19470</name>
</gene>
<feature type="transmembrane region" description="Helical" evidence="1">
    <location>
        <begin position="74"/>
        <end position="91"/>
    </location>
</feature>
<evidence type="ECO:0000256" key="1">
    <source>
        <dbReference type="SAM" id="Phobius"/>
    </source>
</evidence>
<keyword evidence="1" id="KW-1133">Transmembrane helix</keyword>
<dbReference type="STRING" id="376730.SAMN04487906_1302"/>
<protein>
    <submittedName>
        <fullName evidence="2">Uncharacterized protein</fullName>
    </submittedName>
</protein>
<accession>W2UPB8</accession>
<dbReference type="Proteomes" id="UP000018850">
    <property type="component" value="Unassembled WGS sequence"/>
</dbReference>
<name>W2UPB8_9FLAO</name>
<dbReference type="EMBL" id="AYXY01000020">
    <property type="protein sequence ID" value="ETN95192.1"/>
    <property type="molecule type" value="Genomic_DNA"/>
</dbReference>
<evidence type="ECO:0000313" key="2">
    <source>
        <dbReference type="EMBL" id="ETN95192.1"/>
    </source>
</evidence>
<sequence length="92" mass="10922">MSFGAGHIQDMINRMKQNRSLRPSARAKFKDHNRAVIYGDGETQLQFKTVSREKLIQIKKNIQQRARLDRRRELIVYGLILGIIIFLLLLWW</sequence>
<keyword evidence="3" id="KW-1185">Reference proteome</keyword>
<evidence type="ECO:0000313" key="3">
    <source>
        <dbReference type="Proteomes" id="UP000018850"/>
    </source>
</evidence>
<comment type="caution">
    <text evidence="2">The sequence shown here is derived from an EMBL/GenBank/DDBJ whole genome shotgun (WGS) entry which is preliminary data.</text>
</comment>
<reference evidence="2 3" key="2">
    <citation type="journal article" date="2016" name="Genome Announc.">
        <title>Draft Genome Sequence of Zhouia amylolytica AD3, Isolated from Tidal Flat Sediment.</title>
        <authorList>
            <person name="Jia B."/>
            <person name="Jin H.M."/>
            <person name="Lee H.J."/>
            <person name="Jeon C.O."/>
        </authorList>
    </citation>
    <scope>NUCLEOTIDE SEQUENCE [LARGE SCALE GENOMIC DNA]</scope>
    <source>
        <strain evidence="2 3">AD3</strain>
    </source>
</reference>
<keyword evidence="1" id="KW-0472">Membrane</keyword>
<keyword evidence="1" id="KW-0812">Transmembrane</keyword>
<dbReference type="RefSeq" id="WP_038265793.1">
    <property type="nucleotide sequence ID" value="NZ_AYXY01000020.1"/>
</dbReference>
<dbReference type="eggNOG" id="ENOG50339B7">
    <property type="taxonomic scope" value="Bacteria"/>
</dbReference>
<organism evidence="2 3">
    <name type="scientific">Zhouia amylolytica AD3</name>
    <dbReference type="NCBI Taxonomy" id="1286632"/>
    <lineage>
        <taxon>Bacteria</taxon>
        <taxon>Pseudomonadati</taxon>
        <taxon>Bacteroidota</taxon>
        <taxon>Flavobacteriia</taxon>
        <taxon>Flavobacteriales</taxon>
        <taxon>Flavobacteriaceae</taxon>
        <taxon>Zhouia</taxon>
    </lineage>
</organism>
<reference evidence="3" key="1">
    <citation type="submission" date="2013-11" db="EMBL/GenBank/DDBJ databases">
        <title>Draft genome sequence from a member of Zhouia, isolated tidal flat.</title>
        <authorList>
            <person name="Jin H."/>
            <person name="Jeon C.O."/>
        </authorList>
    </citation>
    <scope>NUCLEOTIDE SEQUENCE [LARGE SCALE GENOMIC DNA]</scope>
    <source>
        <strain evidence="3">AD3</strain>
    </source>
</reference>